<organism evidence="1 2">
    <name type="scientific">Zophobas morio</name>
    <dbReference type="NCBI Taxonomy" id="2755281"/>
    <lineage>
        <taxon>Eukaryota</taxon>
        <taxon>Metazoa</taxon>
        <taxon>Ecdysozoa</taxon>
        <taxon>Arthropoda</taxon>
        <taxon>Hexapoda</taxon>
        <taxon>Insecta</taxon>
        <taxon>Pterygota</taxon>
        <taxon>Neoptera</taxon>
        <taxon>Endopterygota</taxon>
        <taxon>Coleoptera</taxon>
        <taxon>Polyphaga</taxon>
        <taxon>Cucujiformia</taxon>
        <taxon>Tenebrionidae</taxon>
        <taxon>Zophobas</taxon>
    </lineage>
</organism>
<name>A0AA38I6Y9_9CUCU</name>
<dbReference type="AlphaFoldDB" id="A0AA38I6Y9"/>
<reference evidence="1" key="1">
    <citation type="journal article" date="2023" name="G3 (Bethesda)">
        <title>Whole genome assemblies of Zophobas morio and Tenebrio molitor.</title>
        <authorList>
            <person name="Kaur S."/>
            <person name="Stinson S.A."/>
            <person name="diCenzo G.C."/>
        </authorList>
    </citation>
    <scope>NUCLEOTIDE SEQUENCE</scope>
    <source>
        <strain evidence="1">QUZm001</strain>
    </source>
</reference>
<protein>
    <submittedName>
        <fullName evidence="1">Uncharacterized protein</fullName>
    </submittedName>
</protein>
<dbReference type="Proteomes" id="UP001168821">
    <property type="component" value="Unassembled WGS sequence"/>
</dbReference>
<evidence type="ECO:0000313" key="1">
    <source>
        <dbReference type="EMBL" id="KAJ3650044.1"/>
    </source>
</evidence>
<proteinExistence type="predicted"/>
<gene>
    <name evidence="1" type="ORF">Zmor_021755</name>
</gene>
<accession>A0AA38I6Y9</accession>
<evidence type="ECO:0000313" key="2">
    <source>
        <dbReference type="Proteomes" id="UP001168821"/>
    </source>
</evidence>
<dbReference type="EMBL" id="JALNTZ010000006">
    <property type="protein sequence ID" value="KAJ3650044.1"/>
    <property type="molecule type" value="Genomic_DNA"/>
</dbReference>
<keyword evidence="2" id="KW-1185">Reference proteome</keyword>
<sequence>MELLMKLAVTNATIIPYTSEDDSVRAIEDNIPTPIGHLSYPPPVNTFSIRIPVHFNGFSLSSLKTPNHDINYPRFQSGASCPFYLENIRGNANFQIYGARILLQIPGFRL</sequence>
<comment type="caution">
    <text evidence="1">The sequence shown here is derived from an EMBL/GenBank/DDBJ whole genome shotgun (WGS) entry which is preliminary data.</text>
</comment>